<dbReference type="InterPro" id="IPR016558">
    <property type="entry name" value="DNA_primase_lsu_euk"/>
</dbReference>
<gene>
    <name evidence="13" type="ORF">APICC_00648</name>
</gene>
<keyword evidence="7" id="KW-0479">Metal-binding</keyword>
<dbReference type="PANTHER" id="PTHR10537:SF3">
    <property type="entry name" value="DNA PRIMASE LARGE SUBUNIT"/>
    <property type="match status" value="1"/>
</dbReference>
<dbReference type="GO" id="GO:0051539">
    <property type="term" value="F:4 iron, 4 sulfur cluster binding"/>
    <property type="evidence" value="ECO:0007669"/>
    <property type="project" value="UniProtKB-KW"/>
</dbReference>
<dbReference type="CDD" id="cd18870">
    <property type="entry name" value="NUDIX_AcylCoAdiphos_Nudt19"/>
    <property type="match status" value="1"/>
</dbReference>
<keyword evidence="8" id="KW-0408">Iron</keyword>
<keyword evidence="4" id="KW-0004">4Fe-4S</keyword>
<dbReference type="GO" id="GO:0003677">
    <property type="term" value="F:DNA binding"/>
    <property type="evidence" value="ECO:0007669"/>
    <property type="project" value="UniProtKB-KW"/>
</dbReference>
<keyword evidence="14" id="KW-1185">Reference proteome</keyword>
<evidence type="ECO:0000256" key="7">
    <source>
        <dbReference type="ARBA" id="ARBA00022723"/>
    </source>
</evidence>
<accession>A0A2A3E9X4</accession>
<comment type="cofactor">
    <cofactor evidence="1">
        <name>[4Fe-4S] cluster</name>
        <dbReference type="ChEBI" id="CHEBI:49883"/>
    </cofactor>
</comment>
<dbReference type="InterPro" id="IPR058560">
    <property type="entry name" value="DNA_primase_C"/>
</dbReference>
<evidence type="ECO:0000256" key="8">
    <source>
        <dbReference type="ARBA" id="ARBA00023004"/>
    </source>
</evidence>
<feature type="compositionally biased region" description="Polar residues" evidence="11">
    <location>
        <begin position="825"/>
        <end position="852"/>
    </location>
</feature>
<sequence>MKAWKESFQYNYNLLCLKRHQNSKFLPSTYVFPGGIIDPSDADLKWHDLFTTFGFDTNSFTSLTPNTSIRPQIFQFKSNELPKEISLRITAIRETFEECGILICKQSREDTFGWAQNIKISKSELHNWQTRVHNDAREFYTLCENFNCYPDLWSLYEWSNWLTPTYFTGRRYNTAFYLACISSLPQTFHEPTEIEDLKWDMPGNFLFSTPKIAFPPPQQYEIARIAKFESIDNLLDFAIERSKIGVLLNLPVKVELLDGIVHVLPGDSMYPNQVNFLDKQIINRNDITIHEFRAISPIKNRMEFFNIQVKELYVQNFDSADGHLAPLQLKNISTAIKMEYTKRRRYTINVKNNIDYSDLQNIYQHDMHMYDFPPTGEISLTEFEELGRERLKLLQHVENNAIRTDFKTQEDRKQNLHTALMKDGLKYFAHLLYAKGYKSTETDLQCRRKDHISHFISRLSHCQESDRQMWFINQEIELFKLRFSSLDKEGIEKLLSMHNIDCQQITQEEKDEIREELRLSTSSTKVLNIDMTEFYKVPFYRVSDLIRSRRVYLSQGIAYIPQIDLVSLFLSYFRKNLLDGMPAAKMSIIRMHGDDRIQSYLKSVPNISDKTCIIWTSSATPTDKLDELSKTSYPMCMRILHEALKSNHHLKNSGRIQYGLFIKGIGVTMEDSLSFWKTEFTKKIDSVKFDKEYAYTIRHTYGKEGRQTNYTPLGCQKIMSSVQSPGEFNGCPYKHMDNTSLKQKLFSYGIPAASINEITELAKSDNYFGACTAYFKILHNRLPDKPIIHPNGYFLESRAILTKDAEFENKEKLSQTGKLNVGTPRVSTPNIDRSTPSRNISTPKSTERNATPSRKIDKMNMTPVRTSKPTPRRIENYLNDEDIEKLMSEDM</sequence>
<dbReference type="Gene3D" id="1.20.930.80">
    <property type="match status" value="1"/>
</dbReference>
<dbReference type="OrthoDB" id="421393at2759"/>
<comment type="similarity">
    <text evidence="2">Belongs to the eukaryotic-type primase large subunit family.</text>
</comment>
<keyword evidence="10" id="KW-0238">DNA-binding</keyword>
<dbReference type="Pfam" id="PF04104">
    <property type="entry name" value="DNA_primase_lrg"/>
    <property type="match status" value="1"/>
</dbReference>
<keyword evidence="5" id="KW-0639">Primosome</keyword>
<evidence type="ECO:0000259" key="12">
    <source>
        <dbReference type="Pfam" id="PF04104"/>
    </source>
</evidence>
<dbReference type="GO" id="GO:0006269">
    <property type="term" value="P:DNA replication, synthesis of primer"/>
    <property type="evidence" value="ECO:0007669"/>
    <property type="project" value="UniProtKB-KW"/>
</dbReference>
<evidence type="ECO:0000256" key="3">
    <source>
        <dbReference type="ARBA" id="ARBA00019038"/>
    </source>
</evidence>
<organism evidence="13 14">
    <name type="scientific">Apis cerana cerana</name>
    <name type="common">Oriental honeybee</name>
    <dbReference type="NCBI Taxonomy" id="94128"/>
    <lineage>
        <taxon>Eukaryota</taxon>
        <taxon>Metazoa</taxon>
        <taxon>Ecdysozoa</taxon>
        <taxon>Arthropoda</taxon>
        <taxon>Hexapoda</taxon>
        <taxon>Insecta</taxon>
        <taxon>Pterygota</taxon>
        <taxon>Neoptera</taxon>
        <taxon>Endopterygota</taxon>
        <taxon>Hymenoptera</taxon>
        <taxon>Apocrita</taxon>
        <taxon>Aculeata</taxon>
        <taxon>Apoidea</taxon>
        <taxon>Anthophila</taxon>
        <taxon>Apidae</taxon>
        <taxon>Apis</taxon>
    </lineage>
</organism>
<dbReference type="GO" id="GO:0006270">
    <property type="term" value="P:DNA replication initiation"/>
    <property type="evidence" value="ECO:0007669"/>
    <property type="project" value="TreeGrafter"/>
</dbReference>
<evidence type="ECO:0000313" key="14">
    <source>
        <dbReference type="Proteomes" id="UP000242457"/>
    </source>
</evidence>
<evidence type="ECO:0000256" key="1">
    <source>
        <dbReference type="ARBA" id="ARBA00001966"/>
    </source>
</evidence>
<evidence type="ECO:0000256" key="6">
    <source>
        <dbReference type="ARBA" id="ARBA00022705"/>
    </source>
</evidence>
<dbReference type="SUPFAM" id="SSF55811">
    <property type="entry name" value="Nudix"/>
    <property type="match status" value="1"/>
</dbReference>
<dbReference type="Pfam" id="PF26466">
    <property type="entry name" value="DNA_primase_lrg_N"/>
    <property type="match status" value="1"/>
</dbReference>
<evidence type="ECO:0000256" key="11">
    <source>
        <dbReference type="SAM" id="MobiDB-lite"/>
    </source>
</evidence>
<dbReference type="Proteomes" id="UP000242457">
    <property type="component" value="Unassembled WGS sequence"/>
</dbReference>
<evidence type="ECO:0000313" key="13">
    <source>
        <dbReference type="EMBL" id="PBC27976.1"/>
    </source>
</evidence>
<dbReference type="PANTHER" id="PTHR10537">
    <property type="entry name" value="DNA PRIMASE LARGE SUBUNIT"/>
    <property type="match status" value="1"/>
</dbReference>
<dbReference type="InterPro" id="IPR007238">
    <property type="entry name" value="DNA_primase_lsu_euk/arc"/>
</dbReference>
<dbReference type="GO" id="GO:0046872">
    <property type="term" value="F:metal ion binding"/>
    <property type="evidence" value="ECO:0007669"/>
    <property type="project" value="UniProtKB-KW"/>
</dbReference>
<dbReference type="InterPro" id="IPR015797">
    <property type="entry name" value="NUDIX_hydrolase-like_dom_sf"/>
</dbReference>
<feature type="domain" description="DNA primase large subunit C-terminal" evidence="12">
    <location>
        <begin position="626"/>
        <end position="794"/>
    </location>
</feature>
<evidence type="ECO:0000256" key="4">
    <source>
        <dbReference type="ARBA" id="ARBA00022485"/>
    </source>
</evidence>
<dbReference type="Gene3D" id="3.90.79.10">
    <property type="entry name" value="Nucleoside Triphosphate Pyrophosphohydrolase"/>
    <property type="match status" value="1"/>
</dbReference>
<name>A0A2A3E9X4_APICC</name>
<keyword evidence="9" id="KW-0411">Iron-sulfur</keyword>
<dbReference type="GO" id="GO:0005658">
    <property type="term" value="C:alpha DNA polymerase:primase complex"/>
    <property type="evidence" value="ECO:0007669"/>
    <property type="project" value="UniProtKB-ARBA"/>
</dbReference>
<reference evidence="13 14" key="1">
    <citation type="submission" date="2014-07" db="EMBL/GenBank/DDBJ databases">
        <title>Genomic and transcriptomic analysis on Apis cerana provide comprehensive insights into honey bee biology.</title>
        <authorList>
            <person name="Diao Q."/>
            <person name="Sun L."/>
            <person name="Zheng H."/>
            <person name="Zheng H."/>
            <person name="Xu S."/>
            <person name="Wang S."/>
            <person name="Zeng Z."/>
            <person name="Hu F."/>
            <person name="Su S."/>
            <person name="Wu J."/>
        </authorList>
    </citation>
    <scope>NUCLEOTIDE SEQUENCE [LARGE SCALE GENOMIC DNA]</scope>
    <source>
        <tissue evidence="13">Pupae without intestine</tissue>
    </source>
</reference>
<dbReference type="CDD" id="cd07322">
    <property type="entry name" value="PriL_PriS_Eukaryotic"/>
    <property type="match status" value="1"/>
</dbReference>
<evidence type="ECO:0000256" key="2">
    <source>
        <dbReference type="ARBA" id="ARBA00010564"/>
    </source>
</evidence>
<keyword evidence="6" id="KW-0235">DNA replication</keyword>
<dbReference type="AlphaFoldDB" id="A0A2A3E9X4"/>
<feature type="region of interest" description="Disordered" evidence="11">
    <location>
        <begin position="811"/>
        <end position="872"/>
    </location>
</feature>
<dbReference type="STRING" id="94128.A0A2A3E9X4"/>
<evidence type="ECO:0000256" key="10">
    <source>
        <dbReference type="ARBA" id="ARBA00023125"/>
    </source>
</evidence>
<evidence type="ECO:0000256" key="5">
    <source>
        <dbReference type="ARBA" id="ARBA00022515"/>
    </source>
</evidence>
<proteinExistence type="inferred from homology"/>
<protein>
    <recommendedName>
        <fullName evidence="3">DNA primase large subunit</fullName>
    </recommendedName>
</protein>
<dbReference type="EMBL" id="KZ288326">
    <property type="protein sequence ID" value="PBC27976.1"/>
    <property type="molecule type" value="Genomic_DNA"/>
</dbReference>
<evidence type="ECO:0000256" key="9">
    <source>
        <dbReference type="ARBA" id="ARBA00023014"/>
    </source>
</evidence>